<reference evidence="3" key="2">
    <citation type="submission" date="2025-09" db="UniProtKB">
        <authorList>
            <consortium name="Ensembl"/>
        </authorList>
    </citation>
    <scope>IDENTIFICATION</scope>
</reference>
<evidence type="ECO:0000313" key="4">
    <source>
        <dbReference type="Proteomes" id="UP000261640"/>
    </source>
</evidence>
<evidence type="ECO:0000259" key="2">
    <source>
        <dbReference type="Pfam" id="PF16297"/>
    </source>
</evidence>
<reference evidence="3" key="1">
    <citation type="submission" date="2025-08" db="UniProtKB">
        <authorList>
            <consortium name="Ensembl"/>
        </authorList>
    </citation>
    <scope>IDENTIFICATION</scope>
</reference>
<protein>
    <recommendedName>
        <fullName evidence="2">DUF4939 domain-containing protein</fullName>
    </recommendedName>
</protein>
<name>A0A3Q3KXF8_9TELE</name>
<dbReference type="Ensembl" id="ENSMAMT00000006170.2">
    <property type="protein sequence ID" value="ENSMAMP00000005997.2"/>
    <property type="gene ID" value="ENSMAMG00000004090.2"/>
</dbReference>
<feature type="signal peptide" evidence="1">
    <location>
        <begin position="1"/>
        <end position="21"/>
    </location>
</feature>
<dbReference type="Proteomes" id="UP000261640">
    <property type="component" value="Unplaced"/>
</dbReference>
<dbReference type="STRING" id="205130.ENSMAMP00000005997"/>
<keyword evidence="4" id="KW-1185">Reference proteome</keyword>
<dbReference type="Pfam" id="PF16297">
    <property type="entry name" value="DUF4939"/>
    <property type="match status" value="1"/>
</dbReference>
<proteinExistence type="predicted"/>
<evidence type="ECO:0000313" key="3">
    <source>
        <dbReference type="Ensembl" id="ENSMAMP00000005997.2"/>
    </source>
</evidence>
<feature type="chain" id="PRO_5030080920" description="DUF4939 domain-containing protein" evidence="1">
    <location>
        <begin position="22"/>
        <end position="160"/>
    </location>
</feature>
<dbReference type="InterPro" id="IPR032549">
    <property type="entry name" value="DUF4939"/>
</dbReference>
<evidence type="ECO:0000256" key="1">
    <source>
        <dbReference type="SAM" id="SignalP"/>
    </source>
</evidence>
<dbReference type="AlphaFoldDB" id="A0A3Q3KXF8"/>
<organism evidence="3 4">
    <name type="scientific">Mastacembelus armatus</name>
    <name type="common">zig-zag eel</name>
    <dbReference type="NCBI Taxonomy" id="205130"/>
    <lineage>
        <taxon>Eukaryota</taxon>
        <taxon>Metazoa</taxon>
        <taxon>Chordata</taxon>
        <taxon>Craniata</taxon>
        <taxon>Vertebrata</taxon>
        <taxon>Euteleostomi</taxon>
        <taxon>Actinopterygii</taxon>
        <taxon>Neopterygii</taxon>
        <taxon>Teleostei</taxon>
        <taxon>Neoteleostei</taxon>
        <taxon>Acanthomorphata</taxon>
        <taxon>Anabantaria</taxon>
        <taxon>Synbranchiformes</taxon>
        <taxon>Mastacembelidae</taxon>
        <taxon>Mastacembelus</taxon>
    </lineage>
</organism>
<keyword evidence="1" id="KW-0732">Signal</keyword>
<sequence length="160" mass="18218">VLTNLSSVLSVLLCRSFILLGEHDRMLRALMDTNHQLLQQVAQLTDQMRIRSCLRDTPVPDPSPYSGEPDKCRSFIFQCTNVFKARPSSFSTDLSKLLFFSGLLRDEALTWVFSKDRAVSLPPHRPYDCAIDFLPGSSLPSSRLYSLSRPERESMESYIK</sequence>
<accession>A0A3Q3KXF8</accession>
<feature type="domain" description="DUF4939" evidence="2">
    <location>
        <begin position="39"/>
        <end position="113"/>
    </location>
</feature>
<dbReference type="GeneTree" id="ENSGT01030000235372"/>